<evidence type="ECO:0000313" key="2">
    <source>
        <dbReference type="Proteomes" id="UP000032300"/>
    </source>
</evidence>
<gene>
    <name evidence="1" type="ORF">TS85_05280</name>
</gene>
<dbReference type="Proteomes" id="UP000032300">
    <property type="component" value="Chromosome"/>
</dbReference>
<accession>A0A7U4J6U3</accession>
<keyword evidence="2" id="KW-1185">Reference proteome</keyword>
<protein>
    <submittedName>
        <fullName evidence="1">Uncharacterized protein</fullName>
    </submittedName>
</protein>
<reference evidence="1 2" key="2">
    <citation type="submission" date="2015-02" db="EMBL/GenBank/DDBJ databases">
        <title>The complete genome of Sphingomonas hengshuiensis sp. WHSC-8 isolated from soil of Hengshui Lake.</title>
        <authorList>
            <person name="Wei S."/>
            <person name="Guo J."/>
            <person name="Su C."/>
            <person name="Wu R."/>
            <person name="Zhang Z."/>
            <person name="Liang K."/>
            <person name="Li H."/>
            <person name="Wang T."/>
            <person name="Liu H."/>
            <person name="Zhang C."/>
            <person name="Li Z."/>
            <person name="Wang Q."/>
            <person name="Meng J."/>
        </authorList>
    </citation>
    <scope>NUCLEOTIDE SEQUENCE [LARGE SCALE GENOMIC DNA]</scope>
    <source>
        <strain evidence="1 2">WHSC-8</strain>
    </source>
</reference>
<sequence length="333" mass="34446">MGKLARHIAIVIVSLGLCSCASLPKGKLQYHLADSEVAVKVTRVLGCNVSFEIFASNTVQPSTRYFAENTVHSIDLSSLNGALSDADIKIELTEDGRLTAINATSTGQGEAILKAAFTTGATLLKLTGAAGLSVAPDACKKIKQFGGDKPLTLIYEGKLNLASSQAQVVPPRAEDAAYADPIDILIGGVTAIVLGHDAVEPPFVTQGGLGERRVKAKQPGYVSIEVSSGNAVVYRGKVLSTEFGAAYEIPLPAPAAFGKKALAITFAESGAVKSMQFASTNGSAAALNAVDAGLKFAAGDTAAQKAAELKAESDLIVQQQRLIVCKTDPANCK</sequence>
<evidence type="ECO:0000313" key="1">
    <source>
        <dbReference type="EMBL" id="AJP71318.1"/>
    </source>
</evidence>
<name>A0A7U4J6U3_9SPHN</name>
<dbReference type="PROSITE" id="PS51257">
    <property type="entry name" value="PROKAR_LIPOPROTEIN"/>
    <property type="match status" value="1"/>
</dbReference>
<proteinExistence type="predicted"/>
<organism evidence="1 2">
    <name type="scientific">Sphingomonas hengshuiensis</name>
    <dbReference type="NCBI Taxonomy" id="1609977"/>
    <lineage>
        <taxon>Bacteria</taxon>
        <taxon>Pseudomonadati</taxon>
        <taxon>Pseudomonadota</taxon>
        <taxon>Alphaproteobacteria</taxon>
        <taxon>Sphingomonadales</taxon>
        <taxon>Sphingomonadaceae</taxon>
        <taxon>Sphingomonas</taxon>
    </lineage>
</organism>
<dbReference type="EMBL" id="CP010836">
    <property type="protein sequence ID" value="AJP71318.1"/>
    <property type="molecule type" value="Genomic_DNA"/>
</dbReference>
<dbReference type="KEGG" id="sphi:TS85_05280"/>
<reference evidence="1 2" key="1">
    <citation type="journal article" date="2015" name="Int. J. Syst. Evol. Microbiol.">
        <title>Sphingomonas hengshuiensis sp. nov., isolated from lake wetland.</title>
        <authorList>
            <person name="Wei S."/>
            <person name="Wang T."/>
            <person name="Liu H."/>
            <person name="Zhang C."/>
            <person name="Guo J."/>
            <person name="Wang Q."/>
            <person name="Liang K."/>
            <person name="Zhang Z."/>
        </authorList>
    </citation>
    <scope>NUCLEOTIDE SEQUENCE [LARGE SCALE GENOMIC DNA]</scope>
    <source>
        <strain evidence="1 2">WHSC-8</strain>
    </source>
</reference>
<dbReference type="AlphaFoldDB" id="A0A7U4J6U3"/>